<dbReference type="RefSeq" id="WP_125118824.1">
    <property type="nucleotide sequence ID" value="NZ_AP019309.1"/>
</dbReference>
<dbReference type="InParanoid" id="A0A3G9J426"/>
<keyword evidence="3 9" id="KW-0762">Sugar transport</keyword>
<dbReference type="EMBL" id="AP019309">
    <property type="protein sequence ID" value="BBH25907.1"/>
    <property type="molecule type" value="Genomic_DNA"/>
</dbReference>
<keyword evidence="2" id="KW-0597">Phosphoprotein</keyword>
<dbReference type="PROSITE" id="PS51100">
    <property type="entry name" value="PTS_EIIB_TYPE_3"/>
    <property type="match status" value="1"/>
</dbReference>
<keyword evidence="4" id="KW-0808">Transferase</keyword>
<dbReference type="InterPro" id="IPR003501">
    <property type="entry name" value="PTS_EIIB_2/3"/>
</dbReference>
<evidence type="ECO:0000256" key="5">
    <source>
        <dbReference type="ARBA" id="ARBA00022683"/>
    </source>
</evidence>
<dbReference type="Proteomes" id="UP000268059">
    <property type="component" value="Chromosome"/>
</dbReference>
<organism evidence="9 10">
    <name type="scientific">Intestinibaculum porci</name>
    <dbReference type="NCBI Taxonomy" id="2487118"/>
    <lineage>
        <taxon>Bacteria</taxon>
        <taxon>Bacillati</taxon>
        <taxon>Bacillota</taxon>
        <taxon>Erysipelotrichia</taxon>
        <taxon>Erysipelotrichales</taxon>
        <taxon>Erysipelotrichaceae</taxon>
        <taxon>Intestinibaculum</taxon>
    </lineage>
</organism>
<evidence type="ECO:0000313" key="9">
    <source>
        <dbReference type="EMBL" id="BBH25907.1"/>
    </source>
</evidence>
<protein>
    <submittedName>
        <fullName evidence="9">PTS sugar transporter subunit IIB</fullName>
    </submittedName>
</protein>
<dbReference type="PANTHER" id="PTHR34581">
    <property type="entry name" value="PTS SYSTEM N,N'-DIACETYLCHITOBIOSE-SPECIFIC EIIB COMPONENT"/>
    <property type="match status" value="1"/>
</dbReference>
<dbReference type="AlphaFoldDB" id="A0A3G9J426"/>
<dbReference type="InterPro" id="IPR013012">
    <property type="entry name" value="PTS_EIIB_3"/>
</dbReference>
<reference evidence="9 10" key="1">
    <citation type="submission" date="2018-11" db="EMBL/GenBank/DDBJ databases">
        <title>Novel Erysipelotrichaceae bacterium isolated from small intestine of a swine.</title>
        <authorList>
            <person name="Kim J.S."/>
            <person name="Choe H."/>
            <person name="Lee Y.R."/>
            <person name="Kim K.M."/>
            <person name="Park D.S."/>
        </authorList>
    </citation>
    <scope>NUCLEOTIDE SEQUENCE [LARGE SCALE GENOMIC DNA]</scope>
    <source>
        <strain evidence="9 10">SG0102</strain>
    </source>
</reference>
<keyword evidence="6" id="KW-0418">Kinase</keyword>
<dbReference type="OrthoDB" id="2334827at2"/>
<feature type="domain" description="PTS EIIB type-3" evidence="8">
    <location>
        <begin position="1"/>
        <end position="99"/>
    </location>
</feature>
<proteinExistence type="predicted"/>
<gene>
    <name evidence="9" type="ORF">SG0102_08410</name>
</gene>
<evidence type="ECO:0000256" key="6">
    <source>
        <dbReference type="ARBA" id="ARBA00022777"/>
    </source>
</evidence>
<evidence type="ECO:0000256" key="1">
    <source>
        <dbReference type="ARBA" id="ARBA00022448"/>
    </source>
</evidence>
<keyword evidence="10" id="KW-1185">Reference proteome</keyword>
<dbReference type="GO" id="GO:0016301">
    <property type="term" value="F:kinase activity"/>
    <property type="evidence" value="ECO:0007669"/>
    <property type="project" value="UniProtKB-KW"/>
</dbReference>
<evidence type="ECO:0000256" key="4">
    <source>
        <dbReference type="ARBA" id="ARBA00022679"/>
    </source>
</evidence>
<dbReference type="PANTHER" id="PTHR34581:SF2">
    <property type="entry name" value="PTS SYSTEM N,N'-DIACETYLCHITOBIOSE-SPECIFIC EIIB COMPONENT"/>
    <property type="match status" value="1"/>
</dbReference>
<dbReference type="Gene3D" id="3.40.50.2300">
    <property type="match status" value="1"/>
</dbReference>
<dbReference type="Pfam" id="PF02302">
    <property type="entry name" value="PTS_IIB"/>
    <property type="match status" value="1"/>
</dbReference>
<evidence type="ECO:0000256" key="7">
    <source>
        <dbReference type="PROSITE-ProRule" id="PRU00423"/>
    </source>
</evidence>
<dbReference type="KEGG" id="ebm:SG0102_08410"/>
<evidence type="ECO:0000256" key="2">
    <source>
        <dbReference type="ARBA" id="ARBA00022553"/>
    </source>
</evidence>
<keyword evidence="5" id="KW-0598">Phosphotransferase system</keyword>
<dbReference type="SUPFAM" id="SSF52794">
    <property type="entry name" value="PTS system IIB component-like"/>
    <property type="match status" value="1"/>
</dbReference>
<feature type="modified residue" description="Phosphocysteine; by EIIA" evidence="7">
    <location>
        <position position="7"/>
    </location>
</feature>
<dbReference type="GO" id="GO:0009401">
    <property type="term" value="P:phosphoenolpyruvate-dependent sugar phosphotransferase system"/>
    <property type="evidence" value="ECO:0007669"/>
    <property type="project" value="UniProtKB-KW"/>
</dbReference>
<dbReference type="InterPro" id="IPR036095">
    <property type="entry name" value="PTS_EIIB-like_sf"/>
</dbReference>
<sequence length="99" mass="10724">MKILLCCKAGVTSNMFAAALKEEAAKKGVEIVVWAAAETAVEYSIDQADLVLVTPQLRSSLHKFEDLADPDTPVLLISDQDFKDFNAAKVLDEALAKKS</sequence>
<evidence type="ECO:0000256" key="3">
    <source>
        <dbReference type="ARBA" id="ARBA00022597"/>
    </source>
</evidence>
<dbReference type="GO" id="GO:0008982">
    <property type="term" value="F:protein-N(PI)-phosphohistidine-sugar phosphotransferase activity"/>
    <property type="evidence" value="ECO:0007669"/>
    <property type="project" value="InterPro"/>
</dbReference>
<evidence type="ECO:0000313" key="10">
    <source>
        <dbReference type="Proteomes" id="UP000268059"/>
    </source>
</evidence>
<dbReference type="InterPro" id="IPR051819">
    <property type="entry name" value="PTS_sugar-specific_EIIB"/>
</dbReference>
<evidence type="ECO:0000259" key="8">
    <source>
        <dbReference type="PROSITE" id="PS51100"/>
    </source>
</evidence>
<keyword evidence="1" id="KW-0813">Transport</keyword>
<name>A0A3G9J426_9FIRM</name>
<accession>A0A3G9J426</accession>